<comment type="caution">
    <text evidence="1">The sequence shown here is derived from an EMBL/GenBank/DDBJ whole genome shotgun (WGS) entry which is preliminary data.</text>
</comment>
<reference evidence="1" key="2">
    <citation type="submission" date="2020-09" db="EMBL/GenBank/DDBJ databases">
        <authorList>
            <person name="Sun Q."/>
            <person name="Ohkuma M."/>
        </authorList>
    </citation>
    <scope>NUCLEOTIDE SEQUENCE</scope>
    <source>
        <strain evidence="1">JCM 3172</strain>
    </source>
</reference>
<dbReference type="SUPFAM" id="SSF53335">
    <property type="entry name" value="S-adenosyl-L-methionine-dependent methyltransferases"/>
    <property type="match status" value="1"/>
</dbReference>
<dbReference type="PANTHER" id="PTHR43167:SF1">
    <property type="entry name" value="PUTATIVE (AFU_ORTHOLOGUE AFUA_6G01830)-RELATED"/>
    <property type="match status" value="1"/>
</dbReference>
<dbReference type="AlphaFoldDB" id="A0A918GWS0"/>
<dbReference type="EMBL" id="BMQQ01000001">
    <property type="protein sequence ID" value="GGT14425.1"/>
    <property type="molecule type" value="Genomic_DNA"/>
</dbReference>
<protein>
    <recommendedName>
        <fullName evidence="3">Methyltransferase domain-containing protein</fullName>
    </recommendedName>
</protein>
<accession>A0A918GWS0</accession>
<dbReference type="CDD" id="cd02440">
    <property type="entry name" value="AdoMet_MTases"/>
    <property type="match status" value="1"/>
</dbReference>
<proteinExistence type="predicted"/>
<name>A0A918GWS0_9ACTN</name>
<keyword evidence="2" id="KW-1185">Reference proteome</keyword>
<gene>
    <name evidence="1" type="ORF">GCM10014713_03900</name>
</gene>
<evidence type="ECO:0000313" key="1">
    <source>
        <dbReference type="EMBL" id="GGT14425.1"/>
    </source>
</evidence>
<evidence type="ECO:0008006" key="3">
    <source>
        <dbReference type="Google" id="ProtNLM"/>
    </source>
</evidence>
<dbReference type="Proteomes" id="UP000619486">
    <property type="component" value="Unassembled WGS sequence"/>
</dbReference>
<reference evidence="1" key="1">
    <citation type="journal article" date="2014" name="Int. J. Syst. Evol. Microbiol.">
        <title>Complete genome sequence of Corynebacterium casei LMG S-19264T (=DSM 44701T), isolated from a smear-ripened cheese.</title>
        <authorList>
            <consortium name="US DOE Joint Genome Institute (JGI-PGF)"/>
            <person name="Walter F."/>
            <person name="Albersmeier A."/>
            <person name="Kalinowski J."/>
            <person name="Ruckert C."/>
        </authorList>
    </citation>
    <scope>NUCLEOTIDE SEQUENCE</scope>
    <source>
        <strain evidence="1">JCM 3172</strain>
    </source>
</reference>
<dbReference type="InterPro" id="IPR029063">
    <property type="entry name" value="SAM-dependent_MTases_sf"/>
</dbReference>
<organism evidence="1 2">
    <name type="scientific">Streptomyces purpureus</name>
    <dbReference type="NCBI Taxonomy" id="1951"/>
    <lineage>
        <taxon>Bacteria</taxon>
        <taxon>Bacillati</taxon>
        <taxon>Actinomycetota</taxon>
        <taxon>Actinomycetes</taxon>
        <taxon>Kitasatosporales</taxon>
        <taxon>Streptomycetaceae</taxon>
        <taxon>Streptomyces</taxon>
    </lineage>
</organism>
<dbReference type="PANTHER" id="PTHR43167">
    <property type="entry name" value="PUTATIVE (AFU_ORTHOLOGUE AFUA_6G01830)-RELATED"/>
    <property type="match status" value="1"/>
</dbReference>
<dbReference type="Gene3D" id="3.40.50.150">
    <property type="entry name" value="Vaccinia Virus protein VP39"/>
    <property type="match status" value="1"/>
</dbReference>
<dbReference type="Pfam" id="PF13578">
    <property type="entry name" value="Methyltransf_24"/>
    <property type="match status" value="1"/>
</dbReference>
<evidence type="ECO:0000313" key="2">
    <source>
        <dbReference type="Proteomes" id="UP000619486"/>
    </source>
</evidence>
<sequence>MTGPSTHSPVPPGTFDLERFNTHTPEALPGIVKDTEALGFDMSCFPGAGHLLRFLASTKPGGRFLEIGTGTGVGASWIRSGMDAGATLVSVEIDDTLAAVAREHLGHDERIEFVTADGAAFLRDQRPGTFDLIFADTVPGKYELVRETLRLLKPGGIYAVDDMLPQDDWPEDHYPLAEGMVNGLVALDGVAAVGLNWSSGLALFTVSA</sequence>
<dbReference type="RefSeq" id="WP_019891042.1">
    <property type="nucleotide sequence ID" value="NZ_BMQQ01000001.1"/>
</dbReference>